<organism evidence="3 4">
    <name type="scientific">Populus alba x Populus x berolinensis</name>
    <dbReference type="NCBI Taxonomy" id="444605"/>
    <lineage>
        <taxon>Eukaryota</taxon>
        <taxon>Viridiplantae</taxon>
        <taxon>Streptophyta</taxon>
        <taxon>Embryophyta</taxon>
        <taxon>Tracheophyta</taxon>
        <taxon>Spermatophyta</taxon>
        <taxon>Magnoliopsida</taxon>
        <taxon>eudicotyledons</taxon>
        <taxon>Gunneridae</taxon>
        <taxon>Pentapetalae</taxon>
        <taxon>rosids</taxon>
        <taxon>fabids</taxon>
        <taxon>Malpighiales</taxon>
        <taxon>Salicaceae</taxon>
        <taxon>Saliceae</taxon>
        <taxon>Populus</taxon>
    </lineage>
</organism>
<sequence>MKSLTKLRDRDEDEGDGRRRSRGLERQGRRRKRRGRLLGHSGWICEFGKEKRLWFTATVACFIIVNFSFLIFGLRRNLLQTRENVTFLTFFTSQPIFLRV</sequence>
<feature type="region of interest" description="Disordered" evidence="1">
    <location>
        <begin position="1"/>
        <end position="31"/>
    </location>
</feature>
<feature type="transmembrane region" description="Helical" evidence="2">
    <location>
        <begin position="53"/>
        <end position="74"/>
    </location>
</feature>
<dbReference type="Proteomes" id="UP001164929">
    <property type="component" value="Chromosome 4"/>
</dbReference>
<evidence type="ECO:0000313" key="3">
    <source>
        <dbReference type="EMBL" id="KAJ7001235.1"/>
    </source>
</evidence>
<protein>
    <submittedName>
        <fullName evidence="3">Uncharacterized protein</fullName>
    </submittedName>
</protein>
<name>A0AAD6W6L1_9ROSI</name>
<dbReference type="AlphaFoldDB" id="A0AAD6W6L1"/>
<evidence type="ECO:0000256" key="2">
    <source>
        <dbReference type="SAM" id="Phobius"/>
    </source>
</evidence>
<gene>
    <name evidence="3" type="ORF">NC653_011615</name>
</gene>
<accession>A0AAD6W6L1</accession>
<reference evidence="3 4" key="1">
    <citation type="journal article" date="2023" name="Mol. Ecol. Resour.">
        <title>Chromosome-level genome assembly of a triploid poplar Populus alba 'Berolinensis'.</title>
        <authorList>
            <person name="Chen S."/>
            <person name="Yu Y."/>
            <person name="Wang X."/>
            <person name="Wang S."/>
            <person name="Zhang T."/>
            <person name="Zhou Y."/>
            <person name="He R."/>
            <person name="Meng N."/>
            <person name="Wang Y."/>
            <person name="Liu W."/>
            <person name="Liu Z."/>
            <person name="Liu J."/>
            <person name="Guo Q."/>
            <person name="Huang H."/>
            <person name="Sederoff R.R."/>
            <person name="Wang G."/>
            <person name="Qu G."/>
            <person name="Chen S."/>
        </authorList>
    </citation>
    <scope>NUCLEOTIDE SEQUENCE [LARGE SCALE GENOMIC DNA]</scope>
    <source>
        <strain evidence="3">SC-2020</strain>
    </source>
</reference>
<evidence type="ECO:0000256" key="1">
    <source>
        <dbReference type="SAM" id="MobiDB-lite"/>
    </source>
</evidence>
<keyword evidence="4" id="KW-1185">Reference proteome</keyword>
<keyword evidence="2" id="KW-0472">Membrane</keyword>
<proteinExistence type="predicted"/>
<dbReference type="EMBL" id="JAQIZT010000004">
    <property type="protein sequence ID" value="KAJ7001235.1"/>
    <property type="molecule type" value="Genomic_DNA"/>
</dbReference>
<keyword evidence="2" id="KW-0812">Transmembrane</keyword>
<comment type="caution">
    <text evidence="3">The sequence shown here is derived from an EMBL/GenBank/DDBJ whole genome shotgun (WGS) entry which is preliminary data.</text>
</comment>
<feature type="compositionally biased region" description="Basic and acidic residues" evidence="1">
    <location>
        <begin position="1"/>
        <end position="27"/>
    </location>
</feature>
<keyword evidence="2" id="KW-1133">Transmembrane helix</keyword>
<evidence type="ECO:0000313" key="4">
    <source>
        <dbReference type="Proteomes" id="UP001164929"/>
    </source>
</evidence>